<keyword evidence="6 7" id="KW-0472">Membrane</keyword>
<dbReference type="InterPro" id="IPR032805">
    <property type="entry name" value="Wax_synthase_dom"/>
</dbReference>
<dbReference type="AlphaFoldDB" id="A0A1X6MPG3"/>
<dbReference type="InterPro" id="IPR044851">
    <property type="entry name" value="Wax_synthase"/>
</dbReference>
<evidence type="ECO:0000256" key="3">
    <source>
        <dbReference type="ARBA" id="ARBA00022679"/>
    </source>
</evidence>
<dbReference type="STRING" id="670580.A0A1X6MPG3"/>
<evidence type="ECO:0000259" key="8">
    <source>
        <dbReference type="Pfam" id="PF13813"/>
    </source>
</evidence>
<dbReference type="GO" id="GO:0008374">
    <property type="term" value="F:O-acyltransferase activity"/>
    <property type="evidence" value="ECO:0007669"/>
    <property type="project" value="InterPro"/>
</dbReference>
<dbReference type="PANTHER" id="PTHR31595">
    <property type="entry name" value="LONG-CHAIN-ALCOHOL O-FATTY-ACYLTRANSFERASE 3-RELATED"/>
    <property type="match status" value="1"/>
</dbReference>
<keyword evidence="5 7" id="KW-1133">Transmembrane helix</keyword>
<accession>A0A1X6MPG3</accession>
<keyword evidence="4 7" id="KW-0812">Transmembrane</keyword>
<evidence type="ECO:0000256" key="5">
    <source>
        <dbReference type="ARBA" id="ARBA00022989"/>
    </source>
</evidence>
<dbReference type="PANTHER" id="PTHR31595:SF67">
    <property type="entry name" value="WAX SYNTHASE DOMAIN-CONTAINING PROTEIN"/>
    <property type="match status" value="1"/>
</dbReference>
<dbReference type="RefSeq" id="XP_024334866.1">
    <property type="nucleotide sequence ID" value="XM_024486889.1"/>
</dbReference>
<evidence type="ECO:0000256" key="7">
    <source>
        <dbReference type="SAM" id="Phobius"/>
    </source>
</evidence>
<organism evidence="9 10">
    <name type="scientific">Postia placenta MAD-698-R-SB12</name>
    <dbReference type="NCBI Taxonomy" id="670580"/>
    <lineage>
        <taxon>Eukaryota</taxon>
        <taxon>Fungi</taxon>
        <taxon>Dikarya</taxon>
        <taxon>Basidiomycota</taxon>
        <taxon>Agaricomycotina</taxon>
        <taxon>Agaricomycetes</taxon>
        <taxon>Polyporales</taxon>
        <taxon>Adustoporiaceae</taxon>
        <taxon>Rhodonia</taxon>
    </lineage>
</organism>
<evidence type="ECO:0000256" key="4">
    <source>
        <dbReference type="ARBA" id="ARBA00022692"/>
    </source>
</evidence>
<evidence type="ECO:0000256" key="1">
    <source>
        <dbReference type="ARBA" id="ARBA00004141"/>
    </source>
</evidence>
<feature type="domain" description="Wax synthase" evidence="8">
    <location>
        <begin position="221"/>
        <end position="306"/>
    </location>
</feature>
<gene>
    <name evidence="9" type="ORF">POSPLADRAFT_1154847</name>
</gene>
<evidence type="ECO:0000256" key="6">
    <source>
        <dbReference type="ARBA" id="ARBA00023136"/>
    </source>
</evidence>
<evidence type="ECO:0000313" key="9">
    <source>
        <dbReference type="EMBL" id="OSX58072.1"/>
    </source>
</evidence>
<feature type="transmembrane region" description="Helical" evidence="7">
    <location>
        <begin position="300"/>
        <end position="322"/>
    </location>
</feature>
<keyword evidence="10" id="KW-1185">Reference proteome</keyword>
<dbReference type="Proteomes" id="UP000194127">
    <property type="component" value="Unassembled WGS sequence"/>
</dbReference>
<feature type="transmembrane region" description="Helical" evidence="7">
    <location>
        <begin position="367"/>
        <end position="395"/>
    </location>
</feature>
<dbReference type="EMBL" id="KZ110606">
    <property type="protein sequence ID" value="OSX58072.1"/>
    <property type="molecule type" value="Genomic_DNA"/>
</dbReference>
<feature type="transmembrane region" description="Helical" evidence="7">
    <location>
        <begin position="334"/>
        <end position="355"/>
    </location>
</feature>
<comment type="similarity">
    <text evidence="2">Belongs to the wax synthase family.</text>
</comment>
<keyword evidence="3" id="KW-0808">Transferase</keyword>
<evidence type="ECO:0000256" key="2">
    <source>
        <dbReference type="ARBA" id="ARBA00007282"/>
    </source>
</evidence>
<dbReference type="GeneID" id="36331838"/>
<sequence>MSVDDRSRLPVLPVLLLQNAFLSALIALRPKGPIKLAAFATYTYSLGLVLTSTTGDLQQNYALGSSFVVQFFTAFHLLWLTDPLNDLRHERDHIAPPAMPFLRRMYWALCVITGPRGVGWNCQIANVPPRPSEPRWSFVRQQLLYALRLYLLVDLAQTYQRSNPSFSHHDAGLFSLSAQGYIQRCVNIVAWFAPAYGMIDMPYRLFSAVSVAIACSMPRDWPAMYGEWADAYTLRRFWGRTYHQSLRRYAASMGKACCRLLGLRQGSWASSYTQLYVGFAVSGLIHCGGDIMVSPKLFGMSFPFFIAQAVAISFEDAVIGVAKRTGMQAQCPDGLAHALGYVWVFVWLSVSTPWWMRTGMVDTSRTVFSLVTMLAPTITPGAARFLFLSLMALFAKA</sequence>
<dbReference type="GO" id="GO:0006629">
    <property type="term" value="P:lipid metabolic process"/>
    <property type="evidence" value="ECO:0007669"/>
    <property type="project" value="InterPro"/>
</dbReference>
<dbReference type="GO" id="GO:0016020">
    <property type="term" value="C:membrane"/>
    <property type="evidence" value="ECO:0007669"/>
    <property type="project" value="UniProtKB-SubCell"/>
</dbReference>
<reference evidence="9 10" key="1">
    <citation type="submission" date="2017-04" db="EMBL/GenBank/DDBJ databases">
        <title>Genome Sequence of the Model Brown-Rot Fungus Postia placenta SB12.</title>
        <authorList>
            <consortium name="DOE Joint Genome Institute"/>
            <person name="Gaskell J."/>
            <person name="Kersten P."/>
            <person name="Larrondo L.F."/>
            <person name="Canessa P."/>
            <person name="Martinez D."/>
            <person name="Hibbett D."/>
            <person name="Schmoll M."/>
            <person name="Kubicek C.P."/>
            <person name="Martinez A.T."/>
            <person name="Yadav J."/>
            <person name="Master E."/>
            <person name="Magnuson J.K."/>
            <person name="James T."/>
            <person name="Yaver D."/>
            <person name="Berka R."/>
            <person name="Labutti K."/>
            <person name="Lipzen A."/>
            <person name="Aerts A."/>
            <person name="Barry K."/>
            <person name="Henrissat B."/>
            <person name="Blanchette R."/>
            <person name="Grigoriev I."/>
            <person name="Cullen D."/>
        </authorList>
    </citation>
    <scope>NUCLEOTIDE SEQUENCE [LARGE SCALE GENOMIC DNA]</scope>
    <source>
        <strain evidence="9 10">MAD-698-R-SB12</strain>
    </source>
</reference>
<dbReference type="OrthoDB" id="1077582at2759"/>
<comment type="subcellular location">
    <subcellularLocation>
        <location evidence="1">Membrane</location>
        <topology evidence="1">Multi-pass membrane protein</topology>
    </subcellularLocation>
</comment>
<protein>
    <recommendedName>
        <fullName evidence="8">Wax synthase domain-containing protein</fullName>
    </recommendedName>
</protein>
<evidence type="ECO:0000313" key="10">
    <source>
        <dbReference type="Proteomes" id="UP000194127"/>
    </source>
</evidence>
<dbReference type="Pfam" id="PF13813">
    <property type="entry name" value="MBOAT_2"/>
    <property type="match status" value="1"/>
</dbReference>
<proteinExistence type="inferred from homology"/>
<name>A0A1X6MPG3_9APHY</name>